<dbReference type="AlphaFoldDB" id="H2CD48"/>
<dbReference type="HOGENOM" id="CLU_051638_8_1_12"/>
<dbReference type="Pfam" id="PF00132">
    <property type="entry name" value="Hexapep"/>
    <property type="match status" value="1"/>
</dbReference>
<proteinExistence type="inferred from homology"/>
<evidence type="ECO:0000313" key="8">
    <source>
        <dbReference type="EMBL" id="EHQ07524.1"/>
    </source>
</evidence>
<dbReference type="Proteomes" id="UP000005737">
    <property type="component" value="Unassembled WGS sequence"/>
</dbReference>
<evidence type="ECO:0000256" key="3">
    <source>
        <dbReference type="ARBA" id="ARBA00020291"/>
    </source>
</evidence>
<gene>
    <name evidence="8" type="ORF">Lepil_2855</name>
</gene>
<dbReference type="GO" id="GO:0046677">
    <property type="term" value="P:response to antibiotic"/>
    <property type="evidence" value="ECO:0007669"/>
    <property type="project" value="UniProtKB-KW"/>
</dbReference>
<dbReference type="PANTHER" id="PTHR43300:SF12">
    <property type="entry name" value="CHLORAMPHENICOL ACETYLTRANSFERASE"/>
    <property type="match status" value="1"/>
</dbReference>
<evidence type="ECO:0000256" key="5">
    <source>
        <dbReference type="ARBA" id="ARBA00023251"/>
    </source>
</evidence>
<keyword evidence="5" id="KW-0046">Antibiotic resistance</keyword>
<dbReference type="EMBL" id="JH597773">
    <property type="protein sequence ID" value="EHQ07524.1"/>
    <property type="molecule type" value="Genomic_DNA"/>
</dbReference>
<evidence type="ECO:0000313" key="9">
    <source>
        <dbReference type="Proteomes" id="UP000005737"/>
    </source>
</evidence>
<sequence length="193" mass="21576">MNSFYSEDELKRIGFKRFGENVLISRKASMYSPEKMIIGNNVRIDDFCILSGEISLGSHIHIAAFCGLWGAKGIVLEDFANLSSRISIYSITDDFSGETMTNPTIPDLYKKIRSGKVVIKKHSLIGSTSVVLPGIEIGEGCSFGAFSFINKSTDPWGIYAGIPIKRIKERKKDLLRLENRFLKEFNEKQKGGL</sequence>
<keyword evidence="6" id="KW-0012">Acyltransferase</keyword>
<comment type="similarity">
    <text evidence="1">Belongs to the transferase hexapeptide repeat family.</text>
</comment>
<organism evidence="8 9">
    <name type="scientific">Leptonema illini DSM 21528</name>
    <dbReference type="NCBI Taxonomy" id="929563"/>
    <lineage>
        <taxon>Bacteria</taxon>
        <taxon>Pseudomonadati</taxon>
        <taxon>Spirochaetota</taxon>
        <taxon>Spirochaetia</taxon>
        <taxon>Leptospirales</taxon>
        <taxon>Leptospiraceae</taxon>
        <taxon>Leptonema</taxon>
    </lineage>
</organism>
<evidence type="ECO:0000256" key="1">
    <source>
        <dbReference type="ARBA" id="ARBA00007274"/>
    </source>
</evidence>
<protein>
    <recommendedName>
        <fullName evidence="3">Chloramphenicol acetyltransferase</fullName>
        <ecNumber evidence="2">2.3.1.28</ecNumber>
    </recommendedName>
</protein>
<dbReference type="EC" id="2.3.1.28" evidence="2"/>
<comment type="catalytic activity">
    <reaction evidence="7">
        <text>chloramphenicol + acetyl-CoA = chloramphenicol 3-acetate + CoA</text>
        <dbReference type="Rhea" id="RHEA:18421"/>
        <dbReference type="ChEBI" id="CHEBI:16730"/>
        <dbReference type="ChEBI" id="CHEBI:17698"/>
        <dbReference type="ChEBI" id="CHEBI:57287"/>
        <dbReference type="ChEBI" id="CHEBI:57288"/>
        <dbReference type="EC" id="2.3.1.28"/>
    </reaction>
</comment>
<keyword evidence="4 8" id="KW-0808">Transferase</keyword>
<dbReference type="PANTHER" id="PTHR43300">
    <property type="entry name" value="ACETYLTRANSFERASE"/>
    <property type="match status" value="1"/>
</dbReference>
<evidence type="ECO:0000256" key="4">
    <source>
        <dbReference type="ARBA" id="ARBA00022679"/>
    </source>
</evidence>
<dbReference type="SUPFAM" id="SSF51161">
    <property type="entry name" value="Trimeric LpxA-like enzymes"/>
    <property type="match status" value="1"/>
</dbReference>
<keyword evidence="9" id="KW-1185">Reference proteome</keyword>
<dbReference type="STRING" id="183.GCA_002009735_00639"/>
<evidence type="ECO:0000256" key="6">
    <source>
        <dbReference type="ARBA" id="ARBA00023315"/>
    </source>
</evidence>
<dbReference type="RefSeq" id="WP_002773460.1">
    <property type="nucleotide sequence ID" value="NZ_JH597773.1"/>
</dbReference>
<dbReference type="InterPro" id="IPR050179">
    <property type="entry name" value="Trans_hexapeptide_repeat"/>
</dbReference>
<reference evidence="8 9" key="1">
    <citation type="submission" date="2011-10" db="EMBL/GenBank/DDBJ databases">
        <title>The Improved High-Quality Draft genome of Leptonema illini DSM 21528.</title>
        <authorList>
            <consortium name="US DOE Joint Genome Institute (JGI-PGF)"/>
            <person name="Lucas S."/>
            <person name="Copeland A."/>
            <person name="Lapidus A."/>
            <person name="Glavina del Rio T."/>
            <person name="Dalin E."/>
            <person name="Tice H."/>
            <person name="Bruce D."/>
            <person name="Goodwin L."/>
            <person name="Pitluck S."/>
            <person name="Peters L."/>
            <person name="Mikhailova N."/>
            <person name="Held B."/>
            <person name="Kyrpides N."/>
            <person name="Mavromatis K."/>
            <person name="Ivanova N."/>
            <person name="Markowitz V."/>
            <person name="Cheng J.-F."/>
            <person name="Hugenholtz P."/>
            <person name="Woyke T."/>
            <person name="Wu D."/>
            <person name="Gronow S."/>
            <person name="Wellnitz S."/>
            <person name="Brambilla E.-M."/>
            <person name="Klenk H.-P."/>
            <person name="Eisen J.A."/>
        </authorList>
    </citation>
    <scope>NUCLEOTIDE SEQUENCE [LARGE SCALE GENOMIC DNA]</scope>
    <source>
        <strain evidence="8 9">DSM 21528</strain>
    </source>
</reference>
<dbReference type="InterPro" id="IPR001451">
    <property type="entry name" value="Hexapep"/>
</dbReference>
<dbReference type="GO" id="GO:0008811">
    <property type="term" value="F:chloramphenicol O-acetyltransferase activity"/>
    <property type="evidence" value="ECO:0007669"/>
    <property type="project" value="UniProtKB-EC"/>
</dbReference>
<dbReference type="InterPro" id="IPR011004">
    <property type="entry name" value="Trimer_LpxA-like_sf"/>
</dbReference>
<evidence type="ECO:0000256" key="7">
    <source>
        <dbReference type="ARBA" id="ARBA00047633"/>
    </source>
</evidence>
<dbReference type="Gene3D" id="2.160.10.10">
    <property type="entry name" value="Hexapeptide repeat proteins"/>
    <property type="match status" value="1"/>
</dbReference>
<accession>H2CD48</accession>
<evidence type="ECO:0000256" key="2">
    <source>
        <dbReference type="ARBA" id="ARBA00013235"/>
    </source>
</evidence>
<name>H2CD48_9LEPT</name>